<evidence type="ECO:0000256" key="2">
    <source>
        <dbReference type="ARBA" id="ARBA00022676"/>
    </source>
</evidence>
<dbReference type="Gene3D" id="3.40.50.2000">
    <property type="entry name" value="Glycogen Phosphorylase B"/>
    <property type="match status" value="2"/>
</dbReference>
<dbReference type="SUPFAM" id="SSF53448">
    <property type="entry name" value="Nucleotide-diphospho-sugar transferases"/>
    <property type="match status" value="1"/>
</dbReference>
<feature type="region of interest" description="Disordered" evidence="5">
    <location>
        <begin position="1477"/>
        <end position="1506"/>
    </location>
</feature>
<evidence type="ECO:0000256" key="1">
    <source>
        <dbReference type="ARBA" id="ARBA00006739"/>
    </source>
</evidence>
<feature type="compositionally biased region" description="Basic and acidic residues" evidence="5">
    <location>
        <begin position="1494"/>
        <end position="1506"/>
    </location>
</feature>
<dbReference type="STRING" id="1122156.SAMN02745117_02117"/>
<dbReference type="OrthoDB" id="9790457at2"/>
<evidence type="ECO:0000259" key="6">
    <source>
        <dbReference type="Pfam" id="PF00535"/>
    </source>
</evidence>
<dbReference type="Gene3D" id="3.90.550.10">
    <property type="entry name" value="Spore Coat Polysaccharide Biosynthesis Protein SpsA, Chain A"/>
    <property type="match status" value="1"/>
</dbReference>
<feature type="domain" description="Glycosyltransferase 2-like" evidence="6">
    <location>
        <begin position="799"/>
        <end position="918"/>
    </location>
</feature>
<evidence type="ECO:0000256" key="3">
    <source>
        <dbReference type="ARBA" id="ARBA00022679"/>
    </source>
</evidence>
<dbReference type="Pfam" id="PF00535">
    <property type="entry name" value="Glycos_transf_2"/>
    <property type="match status" value="1"/>
</dbReference>
<dbReference type="Pfam" id="PF13439">
    <property type="entry name" value="Glyco_transf_4"/>
    <property type="match status" value="1"/>
</dbReference>
<feature type="domain" description="Glycosyltransferase subfamily 4-like N-terminal" evidence="7">
    <location>
        <begin position="1084"/>
        <end position="1268"/>
    </location>
</feature>
<evidence type="ECO:0000313" key="9">
    <source>
        <dbReference type="Proteomes" id="UP000184327"/>
    </source>
</evidence>
<keyword evidence="2" id="KW-0328">Glycosyltransferase</keyword>
<dbReference type="PANTHER" id="PTHR43179">
    <property type="entry name" value="RHAMNOSYLTRANSFERASE WBBL"/>
    <property type="match status" value="1"/>
</dbReference>
<dbReference type="PANTHER" id="PTHR43179:SF12">
    <property type="entry name" value="GALACTOFURANOSYLTRANSFERASE GLFT2"/>
    <property type="match status" value="1"/>
</dbReference>
<keyword evidence="3 8" id="KW-0808">Transferase</keyword>
<sequence length="1546" mass="174830">MMTSQSDQHIYFRRIEEGERTSLLVLVQTIAADSDVLDLGCGSGALGQYLTRRKQCRVDGLTLNHGEAEMARAYYRKVVVADLETADLPQLFAPRQYDAIVCADVLEHLRTPQHSLQAIRRLLKPGGKLLISIPNTGYAGLAAELVLGEFRYREEGLLDATHLRHFTRRSLLRFLTDAHWQVEHLETIERQVVDSEFHLEFDRLPPAVARYFLAMPDALSYQFIVTASPADREPDNSRWLTALHHAAQEDALFTAQLYWLDAQGGCEDHKLTRHGIVGKGRQTLRFDLSSLPADLRTLRLDPADRPGFLHLYAIRLCNDRGQRLWGWDIFEDGIAPLQAQPHHDLLWNPQLPALAGPPVALLTGQDPWLHLPIPDVVLRQVGAGAACTLEVEMGWPFSADYLALAHMARPLQEERQALREQKQALQQQLDQLHHTLAQQGQEVEGWQAHLHNAQEHIDSLQAELARQQERGQQQEQDIVGWQSHQRNAQEHIDSLQADLARQQELGQQQEQDIARWREQWLHAEEQMAHLQAELTDRKNQVTQQEQEIAHWRDQQHSAQERVEVLQQAEALWQSQETAYQEEIDALQLRIQTLDAELHQRELAFKNQVFLTQQAERRIQERARELERVRALAQSQQARLAEVQQTLAQQRGIQSQLEQQLRTESRQGHELLQQHTTQQHDVQVLRQQLEQQAQTIRELNQHRDFLQGQLHGWLEHLRNLENSRLLRYSRPFIRAKQWLLGQKAHYPQLPQDFPVSAGRGDGATAALPTATPVADAATAMVAATPVAVPVPDPISDTVDIIVPIYRGLADTMLCVESVLASTNRTASRLIAINDASPEPEVTQWLRDKAKAEPRLTLLENAENLGFVGTVNRGMAYSGSNDVLLLNSDTEVANDWLDRIRAAAYSSANVASVTPFSTNATICSYPLFCQDNPLPPGQTTASLDAIFASVNAGQSVEVPTGVGFCMYIRRDCLREVGLFDVENFGKGYGEENDFCQRAIRQGWRNLHALDCFVLHTGGVSFREHKSPREQAAMETLRRLHPRYEADVHAFLPQDPARAARAAVDWVLYSRQNQRLVVLSVLHNRGGGTTRHVHELAQHLRERVLFLTLKPSSDQNVVLEMLNPDQPPACPPSPNWQMHFHLPEDLGKLVDILRSLGVAHVHYQHFIGQPDCIWSLPEQLGVAYDFTAHDFYSFCTNITLTGTAGRYLGLDGHGECCGGVHPPPSPAVEPDTAAWRERNRRMLRGARHVLTPSQDTARRIRAFAPDANVRVAVHTDIDPRTPLPLPAPRRLTADAPLRIAIIGAMSIIKGADVLEDVARLASQNGVPLEFHLVGYAYRHLQTVPQTRLHVHGQYDEARLPAILAGLAPDLVWFPAQWPETYSYTLSAALLAGLPVVAPDLGAFAERLQHRPWSWVQPWDTSTQAWLDFFLRVRSQHYVEGQPPVPPTGHTPDAALLPAWDYARDYVAPLLARQVAGELRTGEERGGEQVVHQHRRHLGEGERETTREQRTRQAALQRLTVWRSAPLLRPVARAIPQQWQRRVKNWLLKP</sequence>
<dbReference type="CDD" id="cd02440">
    <property type="entry name" value="AdoMet_MTases"/>
    <property type="match status" value="1"/>
</dbReference>
<dbReference type="RefSeq" id="WP_084523185.1">
    <property type="nucleotide sequence ID" value="NZ_FQUZ01000026.1"/>
</dbReference>
<gene>
    <name evidence="8" type="ORF">SAMN02745117_02117</name>
</gene>
<dbReference type="SUPFAM" id="SSF53756">
    <property type="entry name" value="UDP-Glycosyltransferase/glycogen phosphorylase"/>
    <property type="match status" value="1"/>
</dbReference>
<proteinExistence type="inferred from homology"/>
<evidence type="ECO:0000313" key="8">
    <source>
        <dbReference type="EMBL" id="SHF52018.1"/>
    </source>
</evidence>
<keyword evidence="9" id="KW-1185">Reference proteome</keyword>
<dbReference type="InterPro" id="IPR029044">
    <property type="entry name" value="Nucleotide-diphossugar_trans"/>
</dbReference>
<dbReference type="SUPFAM" id="SSF53335">
    <property type="entry name" value="S-adenosyl-L-methionine-dependent methyltransferases"/>
    <property type="match status" value="1"/>
</dbReference>
<evidence type="ECO:0000259" key="7">
    <source>
        <dbReference type="Pfam" id="PF13439"/>
    </source>
</evidence>
<feature type="coiled-coil region" evidence="4">
    <location>
        <begin position="408"/>
        <end position="708"/>
    </location>
</feature>
<evidence type="ECO:0000256" key="4">
    <source>
        <dbReference type="SAM" id="Coils"/>
    </source>
</evidence>
<reference evidence="8 9" key="1">
    <citation type="submission" date="2016-11" db="EMBL/GenBank/DDBJ databases">
        <authorList>
            <person name="Jaros S."/>
            <person name="Januszkiewicz K."/>
            <person name="Wedrychowicz H."/>
        </authorList>
    </citation>
    <scope>NUCLEOTIDE SEQUENCE [LARGE SCALE GENOMIC DNA]</scope>
    <source>
        <strain evidence="8 9">DSM 16112</strain>
    </source>
</reference>
<dbReference type="InterPro" id="IPR029063">
    <property type="entry name" value="SAM-dependent_MTases_sf"/>
</dbReference>
<dbReference type="GO" id="GO:0016757">
    <property type="term" value="F:glycosyltransferase activity"/>
    <property type="evidence" value="ECO:0007669"/>
    <property type="project" value="UniProtKB-KW"/>
</dbReference>
<accession>A0A1M5CBA2</accession>
<dbReference type="Gene3D" id="3.40.50.150">
    <property type="entry name" value="Vaccinia Virus protein VP39"/>
    <property type="match status" value="1"/>
</dbReference>
<dbReference type="InterPro" id="IPR001173">
    <property type="entry name" value="Glyco_trans_2-like"/>
</dbReference>
<dbReference type="Pfam" id="PF13489">
    <property type="entry name" value="Methyltransf_23"/>
    <property type="match status" value="1"/>
</dbReference>
<protein>
    <submittedName>
        <fullName evidence="8">Glycosyltransferase, GT2 family</fullName>
    </submittedName>
</protein>
<dbReference type="Proteomes" id="UP000184327">
    <property type="component" value="Unassembled WGS sequence"/>
</dbReference>
<keyword evidence="4" id="KW-0175">Coiled coil</keyword>
<dbReference type="InterPro" id="IPR028098">
    <property type="entry name" value="Glyco_trans_4-like_N"/>
</dbReference>
<organism evidence="8 9">
    <name type="scientific">Lampropedia hyalina DSM 16112</name>
    <dbReference type="NCBI Taxonomy" id="1122156"/>
    <lineage>
        <taxon>Bacteria</taxon>
        <taxon>Pseudomonadati</taxon>
        <taxon>Pseudomonadota</taxon>
        <taxon>Betaproteobacteria</taxon>
        <taxon>Burkholderiales</taxon>
        <taxon>Comamonadaceae</taxon>
        <taxon>Lampropedia</taxon>
    </lineage>
</organism>
<comment type="similarity">
    <text evidence="1">Belongs to the glycosyltransferase 2 family.</text>
</comment>
<evidence type="ECO:0000256" key="5">
    <source>
        <dbReference type="SAM" id="MobiDB-lite"/>
    </source>
</evidence>
<dbReference type="EMBL" id="FQUZ01000026">
    <property type="protein sequence ID" value="SHF52018.1"/>
    <property type="molecule type" value="Genomic_DNA"/>
</dbReference>
<name>A0A1M5CBA2_9BURK</name>